<dbReference type="Proteomes" id="UP001354989">
    <property type="component" value="Plasmid pPP1"/>
</dbReference>
<dbReference type="Pfam" id="PF08659">
    <property type="entry name" value="KR"/>
    <property type="match status" value="1"/>
</dbReference>
<keyword evidence="4" id="KW-0614">Plasmid</keyword>
<evidence type="ECO:0000256" key="2">
    <source>
        <dbReference type="PROSITE-ProRule" id="PRU01363"/>
    </source>
</evidence>
<organism evidence="4 5">
    <name type="scientific">Persicobacter psychrovividus</name>
    <dbReference type="NCBI Taxonomy" id="387638"/>
    <lineage>
        <taxon>Bacteria</taxon>
        <taxon>Pseudomonadati</taxon>
        <taxon>Bacteroidota</taxon>
        <taxon>Cytophagia</taxon>
        <taxon>Cytophagales</taxon>
        <taxon>Persicobacteraceae</taxon>
        <taxon>Persicobacter</taxon>
    </lineage>
</organism>
<dbReference type="Gene3D" id="3.40.50.720">
    <property type="entry name" value="NAD(P)-binding Rossmann-like Domain"/>
    <property type="match status" value="1"/>
</dbReference>
<dbReference type="PROSITE" id="PS52019">
    <property type="entry name" value="PKS_MFAS_DH"/>
    <property type="match status" value="1"/>
</dbReference>
<dbReference type="SMART" id="SM00822">
    <property type="entry name" value="PKS_KR"/>
    <property type="match status" value="1"/>
</dbReference>
<feature type="region of interest" description="N-terminal hotdog fold" evidence="2">
    <location>
        <begin position="528"/>
        <end position="662"/>
    </location>
</feature>
<feature type="domain" description="PKS/mFAS DH" evidence="3">
    <location>
        <begin position="528"/>
        <end position="821"/>
    </location>
</feature>
<accession>A0ABM7VJA0</accession>
<feature type="active site" description="Proton acceptor; for dehydratase activity" evidence="2">
    <location>
        <position position="566"/>
    </location>
</feature>
<dbReference type="InterPro" id="IPR013968">
    <property type="entry name" value="PKS_KR"/>
</dbReference>
<dbReference type="Gene3D" id="3.10.129.110">
    <property type="entry name" value="Polyketide synthase dehydratase"/>
    <property type="match status" value="1"/>
</dbReference>
<sequence length="821" mass="89252">MSGNYPGVPRAAVRLKWIPQADQLIIKGKVGALTVLTNEGTALTATLCEHLLSHGHQVVVLTPPESLVRKALVSLPAGVKEILLPEISDEAIKNAVLSMNAPVANVVALHPHFRFPLGQLGRHFETEKALVKMVFLLAKHLKASLNKLAEEQRTSFMTITRLDGALGTANPGNVSVVGGGLYGLTKSLNLEWSKVFCRSVDFDLTLHPSAVADLIIAEMHDADQCMSDIAYNASGQRAVLVAEEMPPLKDTSLTSTIDQQAVFLVTGGARGVTADCVKAMATTFKCKFILVGRSALSTTEPSWANGIADSPGLKRKAMEFLKAQGEKPLPRTINKLVGGVEAQREILENMAFMRSQGAEAYYVSADVTDVESLKAAVQPVVAKTGTITGLVHGAGRLADKLIEDKTEADFDAVYDVKIQGLQAVTQLVDIHSIKHVVFFSSVAGFYGNVGQTDYAIANEVLNRTAHVFKKNHPEWHVTSINWGAWDAGMVSGELKKMFEAHGVSLVPSQEGPIAMVDQLSTAFADQPQVILGGTLPLAKAPTDGDLAKNVISRVLTEEANPFLDHHKIQGNAVLPIINASVWMAQSAADFYAGYQVHRVEDAKLFKGIVFDGKQPLEYLLTLEEISKDEQQITVKVTISSDSGGKLPLNHYQSTVHLLADQPQAPILPLPQVQAVEVQDASGIYADGTLFHGTDFQGVKQIISVTKEQCLLLCEHQGVAPERQGQFPVKALNPFLTDIMYQGLLVWVRKYHDCASLPLRTEWVETYSALPFGRPFYVLLKVLKSDDFSMEADIEAFDAETGELYMKSHRAGVTISKELAWN</sequence>
<dbReference type="InterPro" id="IPR036291">
    <property type="entry name" value="NAD(P)-bd_dom_sf"/>
</dbReference>
<reference evidence="4 5" key="1">
    <citation type="submission" date="2021-12" db="EMBL/GenBank/DDBJ databases">
        <title>Genome sequencing of bacteria with rrn-lacking chromosome and rrn-plasmid.</title>
        <authorList>
            <person name="Anda M."/>
            <person name="Iwasaki W."/>
        </authorList>
    </citation>
    <scope>NUCLEOTIDE SEQUENCE [LARGE SCALE GENOMIC DNA]</scope>
    <source>
        <strain evidence="4 5">NBRC 101262</strain>
        <plasmid evidence="4 5">pPP1</plasmid>
    </source>
</reference>
<feature type="active site" description="Proton donor; for dehydratase activity" evidence="2">
    <location>
        <position position="737"/>
    </location>
</feature>
<evidence type="ECO:0000256" key="1">
    <source>
        <dbReference type="ARBA" id="ARBA00022679"/>
    </source>
</evidence>
<dbReference type="RefSeq" id="WP_338398253.1">
    <property type="nucleotide sequence ID" value="NZ_AP025293.1"/>
</dbReference>
<dbReference type="PANTHER" id="PTHR43775:SF51">
    <property type="entry name" value="INACTIVE PHENOLPHTHIOCEROL SYNTHESIS POLYKETIDE SYNTHASE TYPE I PKS1-RELATED"/>
    <property type="match status" value="1"/>
</dbReference>
<dbReference type="PANTHER" id="PTHR43775">
    <property type="entry name" value="FATTY ACID SYNTHASE"/>
    <property type="match status" value="1"/>
</dbReference>
<name>A0ABM7VJA0_9BACT</name>
<feature type="region of interest" description="C-terminal hotdog fold" evidence="2">
    <location>
        <begin position="675"/>
        <end position="821"/>
    </location>
</feature>
<dbReference type="EMBL" id="AP025293">
    <property type="protein sequence ID" value="BDD01067.1"/>
    <property type="molecule type" value="Genomic_DNA"/>
</dbReference>
<evidence type="ECO:0000313" key="5">
    <source>
        <dbReference type="Proteomes" id="UP001354989"/>
    </source>
</evidence>
<dbReference type="SUPFAM" id="SSF51735">
    <property type="entry name" value="NAD(P)-binding Rossmann-fold domains"/>
    <property type="match status" value="2"/>
</dbReference>
<dbReference type="InterPro" id="IPR050091">
    <property type="entry name" value="PKS_NRPS_Biosynth_Enz"/>
</dbReference>
<proteinExistence type="predicted"/>
<protein>
    <recommendedName>
        <fullName evidence="3">PKS/mFAS DH domain-containing protein</fullName>
    </recommendedName>
</protein>
<dbReference type="CDD" id="cd08953">
    <property type="entry name" value="KR_2_SDR_x"/>
    <property type="match status" value="1"/>
</dbReference>
<keyword evidence="5" id="KW-1185">Reference proteome</keyword>
<dbReference type="InterPro" id="IPR049900">
    <property type="entry name" value="PKS_mFAS_DH"/>
</dbReference>
<evidence type="ECO:0000313" key="4">
    <source>
        <dbReference type="EMBL" id="BDD01067.1"/>
    </source>
</evidence>
<evidence type="ECO:0000259" key="3">
    <source>
        <dbReference type="PROSITE" id="PS52019"/>
    </source>
</evidence>
<gene>
    <name evidence="4" type="ORF">PEPS_33470</name>
</gene>
<geneLocation type="plasmid" evidence="4 5">
    <name>pPP1</name>
</geneLocation>
<dbReference type="InterPro" id="IPR042104">
    <property type="entry name" value="PKS_dehydratase_sf"/>
</dbReference>
<keyword evidence="1" id="KW-0808">Transferase</keyword>
<dbReference type="InterPro" id="IPR057326">
    <property type="entry name" value="KR_dom"/>
</dbReference>